<evidence type="ECO:0000256" key="8">
    <source>
        <dbReference type="ARBA" id="ARBA00023002"/>
    </source>
</evidence>
<dbReference type="InterPro" id="IPR012131">
    <property type="entry name" value="Hstdl_DH"/>
</dbReference>
<dbReference type="HAMAP" id="MF_01024">
    <property type="entry name" value="HisD"/>
    <property type="match status" value="1"/>
</dbReference>
<evidence type="ECO:0000256" key="7">
    <source>
        <dbReference type="ARBA" id="ARBA00022833"/>
    </source>
</evidence>
<proteinExistence type="inferred from homology"/>
<evidence type="ECO:0000256" key="16">
    <source>
        <dbReference type="PIRSR" id="PIRSR000099-4"/>
    </source>
</evidence>
<comment type="function">
    <text evidence="1 11 12">Catalyzes the sequential NAD-dependent oxidations of L-histidinol to L-histidinaldehyde and then to L-histidine.</text>
</comment>
<dbReference type="EMBL" id="CP006577">
    <property type="protein sequence ID" value="AIG97030.1"/>
    <property type="molecule type" value="Genomic_DNA"/>
</dbReference>
<dbReference type="InterPro" id="IPR016161">
    <property type="entry name" value="Ald_DH/histidinol_DH"/>
</dbReference>
<evidence type="ECO:0000256" key="15">
    <source>
        <dbReference type="PIRSR" id="PIRSR000099-3"/>
    </source>
</evidence>
<dbReference type="AlphaFoldDB" id="A0A075W9I9"/>
<evidence type="ECO:0000256" key="11">
    <source>
        <dbReference type="HAMAP-Rule" id="MF_01024"/>
    </source>
</evidence>
<organism evidence="18 19">
    <name type="scientific">Archaeoglobus fulgidus DSM 8774</name>
    <dbReference type="NCBI Taxonomy" id="1344584"/>
    <lineage>
        <taxon>Archaea</taxon>
        <taxon>Methanobacteriati</taxon>
        <taxon>Methanobacteriota</taxon>
        <taxon>Archaeoglobi</taxon>
        <taxon>Archaeoglobales</taxon>
        <taxon>Archaeoglobaceae</taxon>
        <taxon>Archaeoglobus</taxon>
    </lineage>
</organism>
<evidence type="ECO:0000256" key="3">
    <source>
        <dbReference type="ARBA" id="ARBA00010178"/>
    </source>
</evidence>
<dbReference type="PANTHER" id="PTHR21256:SF2">
    <property type="entry name" value="HISTIDINE BIOSYNTHESIS TRIFUNCTIONAL PROTEIN"/>
    <property type="match status" value="1"/>
</dbReference>
<evidence type="ECO:0000256" key="14">
    <source>
        <dbReference type="PIRSR" id="PIRSR000099-2"/>
    </source>
</evidence>
<keyword evidence="11 12" id="KW-0028">Amino-acid biosynthesis</keyword>
<feature type="active site" description="Proton acceptor" evidence="11 13">
    <location>
        <position position="301"/>
    </location>
</feature>
<feature type="binding site" evidence="11 16">
    <location>
        <position position="247"/>
    </location>
    <ligand>
        <name>Zn(2+)</name>
        <dbReference type="ChEBI" id="CHEBI:29105"/>
    </ligand>
</feature>
<feature type="binding site" evidence="11 15">
    <location>
        <position position="334"/>
    </location>
    <ligand>
        <name>substrate</name>
    </ligand>
</feature>
<dbReference type="NCBIfam" id="TIGR00069">
    <property type="entry name" value="hisD"/>
    <property type="match status" value="1"/>
</dbReference>
<keyword evidence="8 11" id="KW-0560">Oxidoreductase</keyword>
<evidence type="ECO:0000256" key="1">
    <source>
        <dbReference type="ARBA" id="ARBA00003850"/>
    </source>
</evidence>
<evidence type="ECO:0000256" key="10">
    <source>
        <dbReference type="ARBA" id="ARBA00049489"/>
    </source>
</evidence>
<dbReference type="CDD" id="cd06572">
    <property type="entry name" value="Histidinol_dh"/>
    <property type="match status" value="1"/>
</dbReference>
<dbReference type="Proteomes" id="UP000028501">
    <property type="component" value="Chromosome"/>
</dbReference>
<dbReference type="Pfam" id="PF00815">
    <property type="entry name" value="Histidinol_dh"/>
    <property type="match status" value="1"/>
</dbReference>
<dbReference type="InterPro" id="IPR022695">
    <property type="entry name" value="Histidinol_DH_monofunct"/>
</dbReference>
<feature type="binding site" evidence="11 15">
    <location>
        <position position="393"/>
    </location>
    <ligand>
        <name>substrate</name>
    </ligand>
</feature>
<feature type="binding site" evidence="11 14">
    <location>
        <position position="114"/>
    </location>
    <ligand>
        <name>NAD(+)</name>
        <dbReference type="ChEBI" id="CHEBI:57540"/>
    </ligand>
</feature>
<dbReference type="PIRSF" id="PIRSF000099">
    <property type="entry name" value="Histidinol_dh"/>
    <property type="match status" value="1"/>
</dbReference>
<name>A0A075W9I9_ARCFL</name>
<dbReference type="UniPathway" id="UPA00031">
    <property type="reaction ID" value="UER00014"/>
</dbReference>
<dbReference type="PANTHER" id="PTHR21256">
    <property type="entry name" value="HISTIDINOL DEHYDROGENASE HDH"/>
    <property type="match status" value="1"/>
</dbReference>
<dbReference type="GeneID" id="24793746"/>
<feature type="active site" description="Proton acceptor" evidence="11 13">
    <location>
        <position position="300"/>
    </location>
</feature>
<dbReference type="Gene3D" id="1.20.5.1300">
    <property type="match status" value="1"/>
</dbReference>
<evidence type="ECO:0000256" key="5">
    <source>
        <dbReference type="ARBA" id="ARBA00016531"/>
    </source>
</evidence>
<evidence type="ECO:0000256" key="13">
    <source>
        <dbReference type="PIRSR" id="PIRSR000099-1"/>
    </source>
</evidence>
<keyword evidence="9 11" id="KW-0368">Histidine biosynthesis</keyword>
<evidence type="ECO:0000313" key="18">
    <source>
        <dbReference type="EMBL" id="AIG97030.1"/>
    </source>
</evidence>
<evidence type="ECO:0000256" key="4">
    <source>
        <dbReference type="ARBA" id="ARBA00012965"/>
    </source>
</evidence>
<keyword evidence="11 12" id="KW-0520">NAD</keyword>
<dbReference type="RefSeq" id="WP_010877723.1">
    <property type="nucleotide sequence ID" value="NZ_CP006577.1"/>
</dbReference>
<comment type="pathway">
    <text evidence="2 11 12">Amino-acid biosynthesis; L-histidine biosynthesis; L-histidine from 5-phospho-alpha-D-ribose 1-diphosphate: step 9/9.</text>
</comment>
<evidence type="ECO:0000256" key="9">
    <source>
        <dbReference type="ARBA" id="ARBA00023102"/>
    </source>
</evidence>
<dbReference type="PRINTS" id="PR00083">
    <property type="entry name" value="HOLDHDRGNASE"/>
</dbReference>
<feature type="binding site" evidence="11 15">
    <location>
        <position position="301"/>
    </location>
    <ligand>
        <name>substrate</name>
    </ligand>
</feature>
<evidence type="ECO:0000256" key="17">
    <source>
        <dbReference type="RuleBase" id="RU004175"/>
    </source>
</evidence>
<feature type="binding site" evidence="11 16">
    <location>
        <position position="334"/>
    </location>
    <ligand>
        <name>Zn(2+)</name>
        <dbReference type="ChEBI" id="CHEBI:29105"/>
    </ligand>
</feature>
<sequence>MEEILRLRRSVSIDDYIEKVKPIVEAVKREGDKAVIRFTRDLDGVELDSLRVTEDEFEKAYDAVDDGLIDALEVAKENIYRFHYVTSVERDMKVEFEDCVMGKIYTPIEKVGAYIPGGRASYPSTALMIGVPAKIAGVEKLVACTPPNKDGKVNPLTLVALDIAEFDEVYKAGGAQAIAAMAYGTETVEKVYKIVGPGNIYVTAAKLLVAKDVAIDMPAGPSEILVIADETANADFIACDCLAQLEHDPMAVAVVLTTSRKVADEVEKKVKSEGDFSNFAVFVVEDLAEAFEISNEFAPEHLTVAVKNPEEWLGKVRNAGSVFLGNFSPVAAGDYASGTNHVLPTAGYAKIYGGLSVESFLKHFTFQMLSEESMRRIGGDVVKIAEAEGLRWHAESVRKRLEKI</sequence>
<feature type="binding site" evidence="11 15">
    <location>
        <position position="388"/>
    </location>
    <ligand>
        <name>substrate</name>
    </ligand>
</feature>
<dbReference type="GO" id="GO:0000105">
    <property type="term" value="P:L-histidine biosynthetic process"/>
    <property type="evidence" value="ECO:0007669"/>
    <property type="project" value="UniProtKB-UniRule"/>
</dbReference>
<feature type="binding site" evidence="11 15">
    <location>
        <position position="222"/>
    </location>
    <ligand>
        <name>substrate</name>
    </ligand>
</feature>
<feature type="binding site" evidence="11 15">
    <location>
        <position position="247"/>
    </location>
    <ligand>
        <name>substrate</name>
    </ligand>
</feature>
<dbReference type="GO" id="GO:0051287">
    <property type="term" value="F:NAD binding"/>
    <property type="evidence" value="ECO:0007669"/>
    <property type="project" value="InterPro"/>
</dbReference>
<dbReference type="FunFam" id="3.40.50.1980:FF:000001">
    <property type="entry name" value="Histidinol dehydrogenase"/>
    <property type="match status" value="1"/>
</dbReference>
<evidence type="ECO:0000313" key="19">
    <source>
        <dbReference type="Proteomes" id="UP000028501"/>
    </source>
</evidence>
<feature type="binding site" evidence="11 15">
    <location>
        <position position="244"/>
    </location>
    <ligand>
        <name>substrate</name>
    </ligand>
</feature>
<accession>A0A075W9I9</accession>
<feature type="binding site" evidence="11 14">
    <location>
        <position position="176"/>
    </location>
    <ligand>
        <name>NAD(+)</name>
        <dbReference type="ChEBI" id="CHEBI:57540"/>
    </ligand>
</feature>
<reference evidence="18 19" key="1">
    <citation type="submission" date="2013-07" db="EMBL/GenBank/DDBJ databases">
        <title>Genome of Archaeoglobus fulgidus.</title>
        <authorList>
            <person name="Fiebig A."/>
            <person name="Birkeland N.-K."/>
        </authorList>
    </citation>
    <scope>NUCLEOTIDE SEQUENCE [LARGE SCALE GENOMIC DNA]</scope>
    <source>
        <strain evidence="18 19">DSM 8774</strain>
    </source>
</reference>
<gene>
    <name evidence="11" type="primary">hisD</name>
    <name evidence="18" type="ORF">AFULGI_00001980</name>
</gene>
<keyword evidence="6 11" id="KW-0479">Metal-binding</keyword>
<dbReference type="InterPro" id="IPR001692">
    <property type="entry name" value="Histidinol_DH_CS"/>
</dbReference>
<protein>
    <recommendedName>
        <fullName evidence="5 11">Histidinol dehydrogenase</fullName>
        <shortName evidence="11 12">HDH</shortName>
        <ecNumber evidence="4 11">1.1.1.23</ecNumber>
    </recommendedName>
</protein>
<dbReference type="PROSITE" id="PS00611">
    <property type="entry name" value="HISOL_DEHYDROGENASE"/>
    <property type="match status" value="1"/>
</dbReference>
<evidence type="ECO:0000256" key="12">
    <source>
        <dbReference type="PIRNR" id="PIRNR000099"/>
    </source>
</evidence>
<dbReference type="EC" id="1.1.1.23" evidence="4 11"/>
<dbReference type="SMR" id="A0A075W9I9"/>
<dbReference type="GO" id="GO:0005737">
    <property type="term" value="C:cytoplasm"/>
    <property type="evidence" value="ECO:0007669"/>
    <property type="project" value="TreeGrafter"/>
</dbReference>
<comment type="catalytic activity">
    <reaction evidence="10 11 12">
        <text>L-histidinol + 2 NAD(+) + H2O = L-histidine + 2 NADH + 3 H(+)</text>
        <dbReference type="Rhea" id="RHEA:20641"/>
        <dbReference type="ChEBI" id="CHEBI:15377"/>
        <dbReference type="ChEBI" id="CHEBI:15378"/>
        <dbReference type="ChEBI" id="CHEBI:57540"/>
        <dbReference type="ChEBI" id="CHEBI:57595"/>
        <dbReference type="ChEBI" id="CHEBI:57699"/>
        <dbReference type="ChEBI" id="CHEBI:57945"/>
        <dbReference type="EC" id="1.1.1.23"/>
    </reaction>
</comment>
<comment type="similarity">
    <text evidence="3 11 12 17">Belongs to the histidinol dehydrogenase family.</text>
</comment>
<dbReference type="FunFam" id="3.40.50.1980:FF:000026">
    <property type="entry name" value="Histidinol dehydrogenase"/>
    <property type="match status" value="1"/>
</dbReference>
<dbReference type="GO" id="GO:0004399">
    <property type="term" value="F:histidinol dehydrogenase activity"/>
    <property type="evidence" value="ECO:0007669"/>
    <property type="project" value="UniProtKB-UniRule"/>
</dbReference>
<evidence type="ECO:0000256" key="6">
    <source>
        <dbReference type="ARBA" id="ARBA00022723"/>
    </source>
</evidence>
<dbReference type="HOGENOM" id="CLU_006732_3_0_2"/>
<feature type="binding site" evidence="11 14">
    <location>
        <position position="199"/>
    </location>
    <ligand>
        <name>NAD(+)</name>
        <dbReference type="ChEBI" id="CHEBI:57540"/>
    </ligand>
</feature>
<feature type="binding site" evidence="11 16">
    <location>
        <position position="393"/>
    </location>
    <ligand>
        <name>Zn(2+)</name>
        <dbReference type="ChEBI" id="CHEBI:29105"/>
    </ligand>
</feature>
<keyword evidence="7 11" id="KW-0862">Zinc</keyword>
<dbReference type="GO" id="GO:0008270">
    <property type="term" value="F:zinc ion binding"/>
    <property type="evidence" value="ECO:0007669"/>
    <property type="project" value="UniProtKB-UniRule"/>
</dbReference>
<dbReference type="KEGG" id="afg:AFULGI_00001980"/>
<evidence type="ECO:0000256" key="2">
    <source>
        <dbReference type="ARBA" id="ARBA00004940"/>
    </source>
</evidence>
<dbReference type="Gene3D" id="3.40.50.1980">
    <property type="entry name" value="Nitrogenase molybdenum iron protein domain"/>
    <property type="match status" value="2"/>
</dbReference>
<dbReference type="SUPFAM" id="SSF53720">
    <property type="entry name" value="ALDH-like"/>
    <property type="match status" value="1"/>
</dbReference>
<comment type="cofactor">
    <cofactor evidence="11 16">
        <name>Zn(2+)</name>
        <dbReference type="ChEBI" id="CHEBI:29105"/>
    </cofactor>
    <text evidence="11 16">Binds 1 zinc ion per subunit.</text>
</comment>
<feature type="binding site" evidence="11 16">
    <location>
        <position position="244"/>
    </location>
    <ligand>
        <name>Zn(2+)</name>
        <dbReference type="ChEBI" id="CHEBI:29105"/>
    </ligand>
</feature>